<dbReference type="AlphaFoldDB" id="A0A382NUS5"/>
<evidence type="ECO:0000313" key="1">
    <source>
        <dbReference type="EMBL" id="SVC64390.1"/>
    </source>
</evidence>
<organism evidence="1">
    <name type="scientific">marine metagenome</name>
    <dbReference type="NCBI Taxonomy" id="408172"/>
    <lineage>
        <taxon>unclassified sequences</taxon>
        <taxon>metagenomes</taxon>
        <taxon>ecological metagenomes</taxon>
    </lineage>
</organism>
<protein>
    <submittedName>
        <fullName evidence="1">Uncharacterized protein</fullName>
    </submittedName>
</protein>
<accession>A0A382NUS5</accession>
<sequence>MFVPLDSNEEAIQKFMSEGWIAIAELVHNPNQPKEALRLGCTHILRDGELKKL</sequence>
<dbReference type="EMBL" id="UINC01102624">
    <property type="protein sequence ID" value="SVC64390.1"/>
    <property type="molecule type" value="Genomic_DNA"/>
</dbReference>
<name>A0A382NUS5_9ZZZZ</name>
<proteinExistence type="predicted"/>
<gene>
    <name evidence="1" type="ORF">METZ01_LOCUS317244</name>
</gene>
<reference evidence="1" key="1">
    <citation type="submission" date="2018-05" db="EMBL/GenBank/DDBJ databases">
        <authorList>
            <person name="Lanie J.A."/>
            <person name="Ng W.-L."/>
            <person name="Kazmierczak K.M."/>
            <person name="Andrzejewski T.M."/>
            <person name="Davidsen T.M."/>
            <person name="Wayne K.J."/>
            <person name="Tettelin H."/>
            <person name="Glass J.I."/>
            <person name="Rusch D."/>
            <person name="Podicherti R."/>
            <person name="Tsui H.-C.T."/>
            <person name="Winkler M.E."/>
        </authorList>
    </citation>
    <scope>NUCLEOTIDE SEQUENCE</scope>
</reference>